<keyword evidence="1" id="KW-0614">Plasmid</keyword>
<geneLocation type="plasmid" evidence="1 2">
    <name>pP742401</name>
</geneLocation>
<organism evidence="1 2">
    <name type="scientific">Gloeothece citriformis (strain PCC 7424)</name>
    <name type="common">Cyanothece sp. (strain PCC 7424)</name>
    <dbReference type="NCBI Taxonomy" id="65393"/>
    <lineage>
        <taxon>Bacteria</taxon>
        <taxon>Bacillati</taxon>
        <taxon>Cyanobacteriota</taxon>
        <taxon>Cyanophyceae</taxon>
        <taxon>Oscillatoriophycideae</taxon>
        <taxon>Chroococcales</taxon>
        <taxon>Aphanothecaceae</taxon>
        <taxon>Gloeothece</taxon>
        <taxon>Gloeothece citriformis</taxon>
    </lineage>
</organism>
<evidence type="ECO:0000313" key="2">
    <source>
        <dbReference type="Proteomes" id="UP000002384"/>
    </source>
</evidence>
<dbReference type="HOGENOM" id="CLU_3355733_0_0_3"/>
<name>B7KM21_GLOC7</name>
<accession>B7KM21</accession>
<proteinExistence type="predicted"/>
<sequence length="36" mass="4268">MQRYRELVLVAFAFNQVSLSDIRSWFAHCCYCISPI</sequence>
<dbReference type="KEGG" id="cyc:PCC7424_5780"/>
<gene>
    <name evidence="1" type="ordered locus">PCC7424_5780</name>
</gene>
<reference evidence="2" key="1">
    <citation type="journal article" date="2011" name="MBio">
        <title>Novel metabolic attributes of the genus Cyanothece, comprising a group of unicellular nitrogen-fixing Cyanobacteria.</title>
        <authorList>
            <person name="Bandyopadhyay A."/>
            <person name="Elvitigala T."/>
            <person name="Welsh E."/>
            <person name="Stockel J."/>
            <person name="Liberton M."/>
            <person name="Min H."/>
            <person name="Sherman L.A."/>
            <person name="Pakrasi H.B."/>
        </authorList>
    </citation>
    <scope>NUCLEOTIDE SEQUENCE [LARGE SCALE GENOMIC DNA]</scope>
    <source>
        <strain evidence="2">PCC 7424</strain>
        <plasmid evidence="2">pP742401</plasmid>
    </source>
</reference>
<dbReference type="Proteomes" id="UP000002384">
    <property type="component" value="Plasmid pP742401"/>
</dbReference>
<dbReference type="EMBL" id="CP001292">
    <property type="protein sequence ID" value="ACK73843.1"/>
    <property type="molecule type" value="Genomic_DNA"/>
</dbReference>
<evidence type="ECO:0000313" key="1">
    <source>
        <dbReference type="EMBL" id="ACK73843.1"/>
    </source>
</evidence>
<protein>
    <submittedName>
        <fullName evidence="1">Uncharacterized protein</fullName>
    </submittedName>
</protein>
<keyword evidence="2" id="KW-1185">Reference proteome</keyword>
<dbReference type="AlphaFoldDB" id="B7KM21"/>